<dbReference type="Gene3D" id="3.40.140.10">
    <property type="entry name" value="Cytidine Deaminase, domain 2"/>
    <property type="match status" value="1"/>
</dbReference>
<dbReference type="OrthoDB" id="3197277at2"/>
<dbReference type="GO" id="GO:0005737">
    <property type="term" value="C:cytoplasm"/>
    <property type="evidence" value="ECO:0007669"/>
    <property type="project" value="UniProtKB-SubCell"/>
</dbReference>
<dbReference type="Proteomes" id="UP000064920">
    <property type="component" value="Chromosome"/>
</dbReference>
<reference evidence="2 3" key="1">
    <citation type="submission" date="2015-05" db="EMBL/GenBank/DDBJ databases">
        <authorList>
            <person name="Wang D.B."/>
            <person name="Wang M."/>
        </authorList>
    </citation>
    <scope>NUCLEOTIDE SEQUENCE [LARGE SCALE GENOMIC DNA]</scope>
    <source>
        <strain evidence="2 3">IMCC 12053</strain>
    </source>
</reference>
<dbReference type="Gene3D" id="3.10.20.10">
    <property type="match status" value="1"/>
</dbReference>
<name>A0A0N9ZI57_9RHOB</name>
<feature type="active site" description="Cysteine persulfide intermediate" evidence="1">
    <location>
        <position position="92"/>
    </location>
</feature>
<dbReference type="SUPFAM" id="SSF53927">
    <property type="entry name" value="Cytidine deaminase-like"/>
    <property type="match status" value="1"/>
</dbReference>
<dbReference type="InterPro" id="IPR016193">
    <property type="entry name" value="Cytidine_deaminase-like"/>
</dbReference>
<organism evidence="2 3">
    <name type="scientific">Celeribacter marinus</name>
    <dbReference type="NCBI Taxonomy" id="1397108"/>
    <lineage>
        <taxon>Bacteria</taxon>
        <taxon>Pseudomonadati</taxon>
        <taxon>Pseudomonadota</taxon>
        <taxon>Alphaproteobacteria</taxon>
        <taxon>Rhodobacterales</taxon>
        <taxon>Roseobacteraceae</taxon>
        <taxon>Celeribacter</taxon>
    </lineage>
</organism>
<dbReference type="GO" id="GO:0016491">
    <property type="term" value="F:oxidoreductase activity"/>
    <property type="evidence" value="ECO:0007669"/>
    <property type="project" value="UniProtKB-KW"/>
</dbReference>
<dbReference type="PIRSF" id="PIRSF015626">
    <property type="entry name" value="FdhD"/>
    <property type="match status" value="1"/>
</dbReference>
<dbReference type="InterPro" id="IPR003786">
    <property type="entry name" value="FdhD"/>
</dbReference>
<dbReference type="RefSeq" id="WP_062219856.1">
    <property type="nucleotide sequence ID" value="NZ_CP012023.1"/>
</dbReference>
<dbReference type="Pfam" id="PF02634">
    <property type="entry name" value="FdhD-NarQ"/>
    <property type="match status" value="1"/>
</dbReference>
<dbReference type="STRING" id="1397108.IMCC12053_2747"/>
<evidence type="ECO:0000313" key="2">
    <source>
        <dbReference type="EMBL" id="ALI56694.1"/>
    </source>
</evidence>
<keyword evidence="2" id="KW-0560">Oxidoreductase</keyword>
<dbReference type="PANTHER" id="PTHR30592">
    <property type="entry name" value="FORMATE DEHYDROGENASE"/>
    <property type="match status" value="1"/>
</dbReference>
<dbReference type="PANTHER" id="PTHR30592:SF1">
    <property type="entry name" value="SULFUR CARRIER PROTEIN FDHD"/>
    <property type="match status" value="1"/>
</dbReference>
<keyword evidence="3" id="KW-1185">Reference proteome</keyword>
<accession>A0A0N9ZI57</accession>
<proteinExistence type="inferred from homology"/>
<evidence type="ECO:0000256" key="1">
    <source>
        <dbReference type="HAMAP-Rule" id="MF_00187"/>
    </source>
</evidence>
<dbReference type="GO" id="GO:0016783">
    <property type="term" value="F:sulfurtransferase activity"/>
    <property type="evidence" value="ECO:0007669"/>
    <property type="project" value="InterPro"/>
</dbReference>
<dbReference type="GO" id="GO:0097163">
    <property type="term" value="F:sulfur carrier activity"/>
    <property type="evidence" value="ECO:0007669"/>
    <property type="project" value="UniProtKB-UniRule"/>
</dbReference>
<comment type="caution">
    <text evidence="1">Lacks conserved residue(s) required for the propagation of feature annotation.</text>
</comment>
<dbReference type="EMBL" id="CP012023">
    <property type="protein sequence ID" value="ALI56694.1"/>
    <property type="molecule type" value="Genomic_DNA"/>
</dbReference>
<dbReference type="GO" id="GO:0006777">
    <property type="term" value="P:Mo-molybdopterin cofactor biosynthetic process"/>
    <property type="evidence" value="ECO:0007669"/>
    <property type="project" value="UniProtKB-UniRule"/>
</dbReference>
<dbReference type="NCBIfam" id="TIGR00129">
    <property type="entry name" value="fdhD_narQ"/>
    <property type="match status" value="1"/>
</dbReference>
<dbReference type="PATRIC" id="fig|1397108.4.peg.2809"/>
<comment type="similarity">
    <text evidence="1">Belongs to the FdhD family.</text>
</comment>
<protein>
    <recommendedName>
        <fullName evidence="1">Sulfur carrier protein FdhD</fullName>
    </recommendedName>
</protein>
<keyword evidence="1" id="KW-0963">Cytoplasm</keyword>
<dbReference type="HAMAP" id="MF_00187">
    <property type="entry name" value="FdhD"/>
    <property type="match status" value="1"/>
</dbReference>
<evidence type="ECO:0000313" key="3">
    <source>
        <dbReference type="Proteomes" id="UP000064920"/>
    </source>
</evidence>
<dbReference type="KEGG" id="cmar:IMCC12053_2747"/>
<comment type="subcellular location">
    <subcellularLocation>
        <location evidence="1">Cytoplasm</location>
    </subcellularLocation>
</comment>
<comment type="function">
    <text evidence="1">Required for formate dehydrogenase (FDH) activity. Acts as a sulfur carrier protein that transfers sulfur from IscS to the molybdenum cofactor prior to its insertion into FDH.</text>
</comment>
<keyword evidence="1" id="KW-0501">Molybdenum cofactor biosynthesis</keyword>
<sequence length="245" mass="25801">MSAPTDNLPDEVAVALVLNGSTVAVLMSTPHDLTDLLRGFAVSEGIVERGADVTECEVHEYDEGIEVRGRIAQERASALDARRRASVGPVGCGLCGIESLTAATAKPPHVPPAAPTLFKAVRVSLAALNAQQVMHQQSRAMHAAAVFTAHGLQMVREDVGRHNALDKLIGTFADTPMQNAGILMTSRLSIDLVQKCARAGLSALFSVSRPTKAAVELAREIGMTLGVVTPSDIIFYAGAPKEADQ</sequence>
<dbReference type="AlphaFoldDB" id="A0A0N9ZI57"/>
<gene>
    <name evidence="1" type="primary">fdhD</name>
    <name evidence="2" type="ORF">IMCC12053_2747</name>
</gene>